<gene>
    <name evidence="2" type="ORF">GCM10023196_073710</name>
</gene>
<evidence type="ECO:0000256" key="1">
    <source>
        <dbReference type="SAM" id="Phobius"/>
    </source>
</evidence>
<feature type="transmembrane region" description="Helical" evidence="1">
    <location>
        <begin position="172"/>
        <end position="197"/>
    </location>
</feature>
<dbReference type="Proteomes" id="UP001501442">
    <property type="component" value="Unassembled WGS sequence"/>
</dbReference>
<evidence type="ECO:0000313" key="2">
    <source>
        <dbReference type="EMBL" id="GAA4633983.1"/>
    </source>
</evidence>
<dbReference type="EMBL" id="BAABHK010000013">
    <property type="protein sequence ID" value="GAA4633983.1"/>
    <property type="molecule type" value="Genomic_DNA"/>
</dbReference>
<dbReference type="InterPro" id="IPR009339">
    <property type="entry name" value="DUF998"/>
</dbReference>
<organism evidence="2 3">
    <name type="scientific">Actinoallomurus vinaceus</name>
    <dbReference type="NCBI Taxonomy" id="1080074"/>
    <lineage>
        <taxon>Bacteria</taxon>
        <taxon>Bacillati</taxon>
        <taxon>Actinomycetota</taxon>
        <taxon>Actinomycetes</taxon>
        <taxon>Streptosporangiales</taxon>
        <taxon>Thermomonosporaceae</taxon>
        <taxon>Actinoallomurus</taxon>
    </lineage>
</organism>
<feature type="transmembrane region" description="Helical" evidence="1">
    <location>
        <begin position="12"/>
        <end position="37"/>
    </location>
</feature>
<sequence length="260" mass="28490">MSSSERSRDLGRVPAFVPPLAAVAGVVYSSWILQFLLNPHLDAVNGYVSELSATDQHFHGLFSGCDFLAGALSITVAAAVLRRLRPRGWALAGWLALLLFGIFSIGDSLFAMDCAPNSDPTCALRERSQTVSFAHEFHSVTSTLVVMSGIISLIALTIAARRYDRWPVLARWSWPVMVVETTTALATLPLMYFGLALGVMERIQVTVISVWLFVIAVELYTGRRRARAPGRIVTRPIRRTGNTAVRKAGDATVREKATYP</sequence>
<accession>A0ABP8UM87</accession>
<keyword evidence="3" id="KW-1185">Reference proteome</keyword>
<evidence type="ECO:0008006" key="4">
    <source>
        <dbReference type="Google" id="ProtNLM"/>
    </source>
</evidence>
<reference evidence="3" key="1">
    <citation type="journal article" date="2019" name="Int. J. Syst. Evol. Microbiol.">
        <title>The Global Catalogue of Microorganisms (GCM) 10K type strain sequencing project: providing services to taxonomists for standard genome sequencing and annotation.</title>
        <authorList>
            <consortium name="The Broad Institute Genomics Platform"/>
            <consortium name="The Broad Institute Genome Sequencing Center for Infectious Disease"/>
            <person name="Wu L."/>
            <person name="Ma J."/>
        </authorList>
    </citation>
    <scope>NUCLEOTIDE SEQUENCE [LARGE SCALE GENOMIC DNA]</scope>
    <source>
        <strain evidence="3">JCM 17939</strain>
    </source>
</reference>
<name>A0ABP8UM87_9ACTN</name>
<protein>
    <recommendedName>
        <fullName evidence="4">DUF998 domain-containing protein</fullName>
    </recommendedName>
</protein>
<feature type="transmembrane region" description="Helical" evidence="1">
    <location>
        <begin position="57"/>
        <end position="81"/>
    </location>
</feature>
<keyword evidence="1" id="KW-0472">Membrane</keyword>
<dbReference type="Pfam" id="PF06197">
    <property type="entry name" value="DUF998"/>
    <property type="match status" value="1"/>
</dbReference>
<feature type="transmembrane region" description="Helical" evidence="1">
    <location>
        <begin position="88"/>
        <end position="106"/>
    </location>
</feature>
<evidence type="ECO:0000313" key="3">
    <source>
        <dbReference type="Proteomes" id="UP001501442"/>
    </source>
</evidence>
<keyword evidence="1" id="KW-1133">Transmembrane helix</keyword>
<keyword evidence="1" id="KW-0812">Transmembrane</keyword>
<comment type="caution">
    <text evidence="2">The sequence shown here is derived from an EMBL/GenBank/DDBJ whole genome shotgun (WGS) entry which is preliminary data.</text>
</comment>
<feature type="transmembrane region" description="Helical" evidence="1">
    <location>
        <begin position="203"/>
        <end position="221"/>
    </location>
</feature>
<proteinExistence type="predicted"/>
<feature type="transmembrane region" description="Helical" evidence="1">
    <location>
        <begin position="137"/>
        <end position="160"/>
    </location>
</feature>
<dbReference type="RefSeq" id="WP_345436977.1">
    <property type="nucleotide sequence ID" value="NZ_BAABHK010000013.1"/>
</dbReference>